<feature type="region of interest" description="Disordered" evidence="2">
    <location>
        <begin position="18"/>
        <end position="65"/>
    </location>
</feature>
<dbReference type="Proteomes" id="UP001231189">
    <property type="component" value="Unassembled WGS sequence"/>
</dbReference>
<feature type="compositionally biased region" description="Basic and acidic residues" evidence="2">
    <location>
        <begin position="237"/>
        <end position="253"/>
    </location>
</feature>
<reference evidence="4" key="1">
    <citation type="submission" date="2023-07" db="EMBL/GenBank/DDBJ databases">
        <title>A chromosome-level genome assembly of Lolium multiflorum.</title>
        <authorList>
            <person name="Chen Y."/>
            <person name="Copetti D."/>
            <person name="Kolliker R."/>
            <person name="Studer B."/>
        </authorList>
    </citation>
    <scope>NUCLEOTIDE SEQUENCE</scope>
    <source>
        <strain evidence="4">02402/16</strain>
        <tissue evidence="4">Leaf</tissue>
    </source>
</reference>
<dbReference type="PANTHER" id="PTHR31301:SF186">
    <property type="entry name" value="OS09G0364100 PROTEIN"/>
    <property type="match status" value="1"/>
</dbReference>
<evidence type="ECO:0000313" key="5">
    <source>
        <dbReference type="Proteomes" id="UP001231189"/>
    </source>
</evidence>
<accession>A0AAD8QTF4</accession>
<protein>
    <recommendedName>
        <fullName evidence="3">LOB domain-containing protein</fullName>
    </recommendedName>
</protein>
<comment type="similarity">
    <text evidence="1">Belongs to the LOB domain-containing protein family.</text>
</comment>
<dbReference type="PANTHER" id="PTHR31301">
    <property type="entry name" value="LOB DOMAIN-CONTAINING PROTEIN 4-RELATED"/>
    <property type="match status" value="1"/>
</dbReference>
<name>A0AAD8QTF4_LOLMU</name>
<evidence type="ECO:0000256" key="2">
    <source>
        <dbReference type="SAM" id="MobiDB-lite"/>
    </source>
</evidence>
<evidence type="ECO:0000256" key="1">
    <source>
        <dbReference type="ARBA" id="ARBA00005474"/>
    </source>
</evidence>
<dbReference type="AlphaFoldDB" id="A0AAD8QTF4"/>
<organism evidence="4 5">
    <name type="scientific">Lolium multiflorum</name>
    <name type="common">Italian ryegrass</name>
    <name type="synonym">Lolium perenne subsp. multiflorum</name>
    <dbReference type="NCBI Taxonomy" id="4521"/>
    <lineage>
        <taxon>Eukaryota</taxon>
        <taxon>Viridiplantae</taxon>
        <taxon>Streptophyta</taxon>
        <taxon>Embryophyta</taxon>
        <taxon>Tracheophyta</taxon>
        <taxon>Spermatophyta</taxon>
        <taxon>Magnoliopsida</taxon>
        <taxon>Liliopsida</taxon>
        <taxon>Poales</taxon>
        <taxon>Poaceae</taxon>
        <taxon>BOP clade</taxon>
        <taxon>Pooideae</taxon>
        <taxon>Poodae</taxon>
        <taxon>Poeae</taxon>
        <taxon>Poeae Chloroplast Group 2 (Poeae type)</taxon>
        <taxon>Loliodinae</taxon>
        <taxon>Loliinae</taxon>
        <taxon>Lolium</taxon>
    </lineage>
</organism>
<feature type="domain" description="LOB" evidence="3">
    <location>
        <begin position="70"/>
        <end position="171"/>
    </location>
</feature>
<dbReference type="Pfam" id="PF03195">
    <property type="entry name" value="LOB"/>
    <property type="match status" value="1"/>
</dbReference>
<feature type="compositionally biased region" description="Low complexity" evidence="2">
    <location>
        <begin position="18"/>
        <end position="34"/>
    </location>
</feature>
<evidence type="ECO:0000259" key="3">
    <source>
        <dbReference type="PROSITE" id="PS50891"/>
    </source>
</evidence>
<evidence type="ECO:0000313" key="4">
    <source>
        <dbReference type="EMBL" id="KAK1608065.1"/>
    </source>
</evidence>
<dbReference type="PROSITE" id="PS50891">
    <property type="entry name" value="LOB"/>
    <property type="match status" value="1"/>
</dbReference>
<comment type="caution">
    <text evidence="4">The sequence shown here is derived from an EMBL/GenBank/DDBJ whole genome shotgun (WGS) entry which is preliminary data.</text>
</comment>
<dbReference type="EMBL" id="JAUUTY010000007">
    <property type="protein sequence ID" value="KAK1608065.1"/>
    <property type="molecule type" value="Genomic_DNA"/>
</dbReference>
<feature type="compositionally biased region" description="Low complexity" evidence="2">
    <location>
        <begin position="46"/>
        <end position="56"/>
    </location>
</feature>
<dbReference type="InterPro" id="IPR004883">
    <property type="entry name" value="LOB"/>
</dbReference>
<gene>
    <name evidence="4" type="ORF">QYE76_031738</name>
</gene>
<feature type="region of interest" description="Disordered" evidence="2">
    <location>
        <begin position="237"/>
        <end position="257"/>
    </location>
</feature>
<keyword evidence="5" id="KW-1185">Reference proteome</keyword>
<sequence length="412" mass="44876">MTSSSAASSSHLHITITNPTSAITTATNSNNNNIKSHHHNHHHSGARSQSSSVSPRSGGGGGSGGGTTNQACAACKYQRRKCNPDCPLAPYFPADQQVRFLRAHRLFGVSNILKTLKRLKPEERDTAMQTLIYQAEMRAADPTSGCCRIIAELEHTFNLEFAELSALQHHLDLCRQATPCVGALPAGGGGVMDGPCTDLEVTSSNQQPLLLGAEQDQDVVDALYVGQETHEVIRNGAHHDDLNNSPKPQDHHGGQQQPQQLYDYFYYETTGAGEDTGSKPSGVDINVDIMEHFDYDSDCDADDDHHKVDQMPPMMSSGIGQQLEEHYQIGQKEYEMKVASLVDVFDMRQELQAVDVNTDIDIKEELQEEETKNNIGLGEAAHVAESSHCRLGTTIRGGSSVYSMGEAATTQF</sequence>
<proteinExistence type="inferred from homology"/>
<feature type="compositionally biased region" description="Basic residues" evidence="2">
    <location>
        <begin position="35"/>
        <end position="45"/>
    </location>
</feature>